<evidence type="ECO:0000256" key="3">
    <source>
        <dbReference type="ARBA" id="ARBA00022538"/>
    </source>
</evidence>
<dbReference type="InterPro" id="IPR059113">
    <property type="entry name" value="Znf_ribbon"/>
</dbReference>
<dbReference type="Gene3D" id="1.20.120.350">
    <property type="entry name" value="Voltage-gated potassium channels. Chain C"/>
    <property type="match status" value="1"/>
</dbReference>
<protein>
    <submittedName>
        <fullName evidence="15">Ion transporter</fullName>
    </submittedName>
</protein>
<feature type="transmembrane region" description="Helical" evidence="12">
    <location>
        <begin position="68"/>
        <end position="88"/>
    </location>
</feature>
<evidence type="ECO:0000256" key="2">
    <source>
        <dbReference type="ARBA" id="ARBA00022448"/>
    </source>
</evidence>
<keyword evidence="9" id="KW-0406">Ion transport</keyword>
<evidence type="ECO:0000256" key="7">
    <source>
        <dbReference type="ARBA" id="ARBA00022958"/>
    </source>
</evidence>
<feature type="transmembrane region" description="Helical" evidence="12">
    <location>
        <begin position="37"/>
        <end position="56"/>
    </location>
</feature>
<keyword evidence="10 12" id="KW-0472">Membrane</keyword>
<evidence type="ECO:0000256" key="9">
    <source>
        <dbReference type="ARBA" id="ARBA00023065"/>
    </source>
</evidence>
<evidence type="ECO:0000256" key="12">
    <source>
        <dbReference type="SAM" id="Phobius"/>
    </source>
</evidence>
<feature type="transmembrane region" description="Helical" evidence="12">
    <location>
        <begin position="187"/>
        <end position="207"/>
    </location>
</feature>
<dbReference type="OrthoDB" id="9799090at2"/>
<dbReference type="GO" id="GO:0005249">
    <property type="term" value="F:voltage-gated potassium channel activity"/>
    <property type="evidence" value="ECO:0007669"/>
    <property type="project" value="InterPro"/>
</dbReference>
<keyword evidence="4 12" id="KW-0812">Transmembrane</keyword>
<dbReference type="Gene3D" id="1.10.287.70">
    <property type="match status" value="1"/>
</dbReference>
<accession>A0A552UYW4</accession>
<name>A0A552UYW4_9FLAO</name>
<dbReference type="Pfam" id="PF13248">
    <property type="entry name" value="Zn_ribbon_3"/>
    <property type="match status" value="1"/>
</dbReference>
<dbReference type="InterPro" id="IPR027359">
    <property type="entry name" value="Volt_channel_dom_sf"/>
</dbReference>
<feature type="domain" description="Putative zinc-ribbon" evidence="14">
    <location>
        <begin position="253"/>
        <end position="276"/>
    </location>
</feature>
<evidence type="ECO:0000313" key="16">
    <source>
        <dbReference type="Proteomes" id="UP000320643"/>
    </source>
</evidence>
<comment type="caution">
    <text evidence="15">The sequence shown here is derived from an EMBL/GenBank/DDBJ whole genome shotgun (WGS) entry which is preliminary data.</text>
</comment>
<dbReference type="SUPFAM" id="SSF81324">
    <property type="entry name" value="Voltage-gated potassium channels"/>
    <property type="match status" value="1"/>
</dbReference>
<evidence type="ECO:0000256" key="11">
    <source>
        <dbReference type="ARBA" id="ARBA00023303"/>
    </source>
</evidence>
<evidence type="ECO:0000313" key="15">
    <source>
        <dbReference type="EMBL" id="TRW23391.1"/>
    </source>
</evidence>
<keyword evidence="7" id="KW-0630">Potassium</keyword>
<dbReference type="InterPro" id="IPR005821">
    <property type="entry name" value="Ion_trans_dom"/>
</dbReference>
<feature type="transmembrane region" description="Helical" evidence="12">
    <location>
        <begin position="219"/>
        <end position="244"/>
    </location>
</feature>
<dbReference type="Pfam" id="PF00520">
    <property type="entry name" value="Ion_trans"/>
    <property type="match status" value="1"/>
</dbReference>
<evidence type="ECO:0000256" key="6">
    <source>
        <dbReference type="ARBA" id="ARBA00022882"/>
    </source>
</evidence>
<dbReference type="GO" id="GO:0008076">
    <property type="term" value="C:voltage-gated potassium channel complex"/>
    <property type="evidence" value="ECO:0007669"/>
    <property type="project" value="InterPro"/>
</dbReference>
<dbReference type="RefSeq" id="WP_143374105.1">
    <property type="nucleotide sequence ID" value="NZ_VJVZ01000009.1"/>
</dbReference>
<dbReference type="InterPro" id="IPR028325">
    <property type="entry name" value="VG_K_chnl"/>
</dbReference>
<feature type="transmembrane region" description="Helical" evidence="12">
    <location>
        <begin position="160"/>
        <end position="181"/>
    </location>
</feature>
<keyword evidence="2" id="KW-0813">Transport</keyword>
<evidence type="ECO:0000256" key="5">
    <source>
        <dbReference type="ARBA" id="ARBA00022826"/>
    </source>
</evidence>
<dbReference type="PANTHER" id="PTHR11537:SF254">
    <property type="entry name" value="POTASSIUM VOLTAGE-GATED CHANNEL PROTEIN SHAB"/>
    <property type="match status" value="1"/>
</dbReference>
<evidence type="ECO:0000256" key="1">
    <source>
        <dbReference type="ARBA" id="ARBA00004141"/>
    </source>
</evidence>
<dbReference type="PANTHER" id="PTHR11537">
    <property type="entry name" value="VOLTAGE-GATED POTASSIUM CHANNEL"/>
    <property type="match status" value="1"/>
</dbReference>
<evidence type="ECO:0000256" key="4">
    <source>
        <dbReference type="ARBA" id="ARBA00022692"/>
    </source>
</evidence>
<feature type="domain" description="Ion transport" evidence="13">
    <location>
        <begin position="33"/>
        <end position="245"/>
    </location>
</feature>
<dbReference type="AlphaFoldDB" id="A0A552UYW4"/>
<feature type="transmembrane region" description="Helical" evidence="12">
    <location>
        <begin position="108"/>
        <end position="128"/>
    </location>
</feature>
<keyword evidence="6" id="KW-0851">Voltage-gated channel</keyword>
<gene>
    <name evidence="15" type="ORF">FMM05_14460</name>
</gene>
<keyword evidence="5" id="KW-0631">Potassium channel</keyword>
<keyword evidence="16" id="KW-1185">Reference proteome</keyword>
<evidence type="ECO:0000256" key="8">
    <source>
        <dbReference type="ARBA" id="ARBA00022989"/>
    </source>
</evidence>
<keyword evidence="8 12" id="KW-1133">Transmembrane helix</keyword>
<dbReference type="Proteomes" id="UP000320643">
    <property type="component" value="Unassembled WGS sequence"/>
</dbReference>
<proteinExistence type="predicted"/>
<dbReference type="GO" id="GO:0001508">
    <property type="term" value="P:action potential"/>
    <property type="evidence" value="ECO:0007669"/>
    <property type="project" value="TreeGrafter"/>
</dbReference>
<evidence type="ECO:0000256" key="10">
    <source>
        <dbReference type="ARBA" id="ARBA00023136"/>
    </source>
</evidence>
<reference evidence="15 16" key="1">
    <citation type="submission" date="2019-07" db="EMBL/GenBank/DDBJ databases">
        <title>Flavobacterium sp. nov., isolated from glacier ice.</title>
        <authorList>
            <person name="Liu Q."/>
            <person name="Xin Y.-H."/>
        </authorList>
    </citation>
    <scope>NUCLEOTIDE SEQUENCE [LARGE SCALE GENOMIC DNA]</scope>
    <source>
        <strain evidence="15 16">ZT4R6</strain>
    </source>
</reference>
<evidence type="ECO:0000259" key="13">
    <source>
        <dbReference type="Pfam" id="PF00520"/>
    </source>
</evidence>
<evidence type="ECO:0000259" key="14">
    <source>
        <dbReference type="Pfam" id="PF13248"/>
    </source>
</evidence>
<dbReference type="EMBL" id="VJVZ01000009">
    <property type="protein sequence ID" value="TRW23391.1"/>
    <property type="molecule type" value="Genomic_DNA"/>
</dbReference>
<keyword evidence="11" id="KW-0407">Ion channel</keyword>
<sequence>MQQPKILKSGFLPEETRKKLHTVIYEADTRAGKLFDIILLCVILLSIVAVMLESVASIKIVYGRQLAWIEWIITVLFTLEYIGRVIAVREPLKYVFSFYGFVDLLATIPKYVGLLFPGTGFLIAVRAVRLLRVFRILKLTHFVGAGNQLINALRKSQVKIAVFLFSVLVLCIIMGTLMYMIEGPESGFTSIPISIYWTIVTLTTVGFGDITPITPLGQLVSVIIMIMGYGIIAVPTGLVTAQFMNDEKPHLNTQACPNCGANQHRDDAKFCYNCGASLSK</sequence>
<dbReference type="PRINTS" id="PR00169">
    <property type="entry name" value="KCHANNEL"/>
</dbReference>
<organism evidence="15 16">
    <name type="scientific">Flavobacterium zepuense</name>
    <dbReference type="NCBI Taxonomy" id="2593302"/>
    <lineage>
        <taxon>Bacteria</taxon>
        <taxon>Pseudomonadati</taxon>
        <taxon>Bacteroidota</taxon>
        <taxon>Flavobacteriia</taxon>
        <taxon>Flavobacteriales</taxon>
        <taxon>Flavobacteriaceae</taxon>
        <taxon>Flavobacterium</taxon>
    </lineage>
</organism>
<keyword evidence="3" id="KW-0633">Potassium transport</keyword>
<comment type="subcellular location">
    <subcellularLocation>
        <location evidence="1">Membrane</location>
        <topology evidence="1">Multi-pass membrane protein</topology>
    </subcellularLocation>
</comment>